<organism evidence="1 2">
    <name type="scientific">Thermoproteus sp. AZ2</name>
    <dbReference type="NCBI Taxonomy" id="1609232"/>
    <lineage>
        <taxon>Archaea</taxon>
        <taxon>Thermoproteota</taxon>
        <taxon>Thermoprotei</taxon>
        <taxon>Thermoproteales</taxon>
        <taxon>Thermoproteaceae</taxon>
        <taxon>Thermoproteus</taxon>
    </lineage>
</organism>
<protein>
    <submittedName>
        <fullName evidence="1">DNA-directed DNA polymerase</fullName>
    </submittedName>
</protein>
<reference evidence="1" key="1">
    <citation type="submission" date="2024-07" db="EMBL/GenBank/DDBJ databases">
        <title>Metagenome and Metagenome-Assembled Genomes of Archaea from a hot spring from the geothermal field of Los Azufres, Mexico.</title>
        <authorList>
            <person name="Marin-Paredes R."/>
            <person name="Martinez-Romero E."/>
            <person name="Servin-Garciduenas L.E."/>
        </authorList>
    </citation>
    <scope>NUCLEOTIDE SEQUENCE</scope>
</reference>
<keyword evidence="1" id="KW-0548">Nucleotidyltransferase</keyword>
<proteinExistence type="predicted"/>
<keyword evidence="1" id="KW-0808">Transferase</keyword>
<comment type="caution">
    <text evidence="1">The sequence shown here is derived from an EMBL/GenBank/DDBJ whole genome shotgun (WGS) entry which is preliminary data.</text>
</comment>
<sequence>MEVEFWLLDITYAVAGGVPEVRMFGITKDGERALFVDRSFRPYFYIKGNVDQRALRALGSIAPIEAVEKVERRFFGRPVELYKVVTRIPAEVRKLREAASELPGVDDVLEADIRFYMRYMVDTGVTPSTWHVADVVEEGESAGLKKYVVKSPPRPLPERSGVLPRLRVLAFDIEVYNERGSPDPARDPVIVIAAKSSEEGELRLFLADKNDDRAAIRQFVDYVKRLDPDVVLGYNSNGFDWPYLAERAKRLGIQLSIDRMGGPPQQSVYGHWSIVGRANIDLYNIIDEFPEIKIKTLDRVAEYFGVMKRDERVLLPGHRIWEYWRDESKRPLLLRYAQDDVASTYGLGEKLLPFLIQLSSVSGVPLDQVAAASVGARVEWVLMRYAYRMGELAPNREERPYEPYKGAIVLEPRPGIYSDVAVLDFSSMYPNVMMKYNLSPDTLLAPGEPDPPEGVNIAPEVGHRFRKAPPGFIPQVLASLVKLRQEVRRAMAGLGPDSVEYKLLDERQRALKIMANAMYGYMGWVGARWYKREVAESVTAFARSLLLDVLKAARSFGLEVIYGDTDSIFVKYNKNIDKIIDYVDKNYGIEIKLEKIYKKLLFTESKKRYAGLLEDGRIDIVGFEVVRGDWCDLAKDVQLKVIEYILNSNSINEARNKIINYIKEIIDKLRSYKIDLDDLIIWKTLDKELGEYKVTPPHVSAAKLLEKHGIRVHKGMMIGYVVVKGGGEKLTYKVKPYILVEDIKEIDVDYYVDKQVVPAALRIGEVIGLRESDLKGKGSTKSLLDFT</sequence>
<keyword evidence="1" id="KW-0239">DNA-directed DNA polymerase</keyword>
<gene>
    <name evidence="1" type="ORF">TU35_008050</name>
</gene>
<evidence type="ECO:0000313" key="1">
    <source>
        <dbReference type="EMBL" id="MFB6491168.1"/>
    </source>
</evidence>
<dbReference type="Proteomes" id="UP000033636">
    <property type="component" value="Unassembled WGS sequence"/>
</dbReference>
<accession>A0ACC6V285</accession>
<name>A0ACC6V285_9CREN</name>
<dbReference type="EMBL" id="JZWT02000023">
    <property type="protein sequence ID" value="MFB6491168.1"/>
    <property type="molecule type" value="Genomic_DNA"/>
</dbReference>
<evidence type="ECO:0000313" key="2">
    <source>
        <dbReference type="Proteomes" id="UP000033636"/>
    </source>
</evidence>